<dbReference type="EMBL" id="JBHSUC010000007">
    <property type="protein sequence ID" value="MFC6361993.1"/>
    <property type="molecule type" value="Genomic_DNA"/>
</dbReference>
<dbReference type="SUPFAM" id="SSF51306">
    <property type="entry name" value="LexA/Signal peptidase"/>
    <property type="match status" value="1"/>
</dbReference>
<proteinExistence type="predicted"/>
<evidence type="ECO:0000313" key="2">
    <source>
        <dbReference type="EMBL" id="MFC6361993.1"/>
    </source>
</evidence>
<evidence type="ECO:0000313" key="3">
    <source>
        <dbReference type="Proteomes" id="UP001596215"/>
    </source>
</evidence>
<feature type="domain" description="Peptidase S24/S26A/S26B/S26C" evidence="1">
    <location>
        <begin position="1"/>
        <end position="35"/>
    </location>
</feature>
<name>A0ABW1VNB7_9GAMM</name>
<keyword evidence="3" id="KW-1185">Reference proteome</keyword>
<comment type="caution">
    <text evidence="2">The sequence shown here is derived from an EMBL/GenBank/DDBJ whole genome shotgun (WGS) entry which is preliminary data.</text>
</comment>
<dbReference type="Pfam" id="PF00717">
    <property type="entry name" value="Peptidase_S24"/>
    <property type="match status" value="1"/>
</dbReference>
<dbReference type="InterPro" id="IPR036286">
    <property type="entry name" value="LexA/Signal_pep-like_sf"/>
</dbReference>
<sequence length="43" mass="4375">MTEEGIADGDMLIVDSSLTAGAGDIVVASLAGQVYGLLYISEE</sequence>
<dbReference type="Gene3D" id="2.10.109.10">
    <property type="entry name" value="Umud Fragment, subunit A"/>
    <property type="match status" value="1"/>
</dbReference>
<gene>
    <name evidence="2" type="ORF">ACFP73_07755</name>
</gene>
<reference evidence="3" key="1">
    <citation type="journal article" date="2019" name="Int. J. Syst. Evol. Microbiol.">
        <title>The Global Catalogue of Microorganisms (GCM) 10K type strain sequencing project: providing services to taxonomists for standard genome sequencing and annotation.</title>
        <authorList>
            <consortium name="The Broad Institute Genomics Platform"/>
            <consortium name="The Broad Institute Genome Sequencing Center for Infectious Disease"/>
            <person name="Wu L."/>
            <person name="Ma J."/>
        </authorList>
    </citation>
    <scope>NUCLEOTIDE SEQUENCE [LARGE SCALE GENOMIC DNA]</scope>
    <source>
        <strain evidence="3">CGMCC 4.1530</strain>
    </source>
</reference>
<accession>A0ABW1VNB7</accession>
<evidence type="ECO:0000259" key="1">
    <source>
        <dbReference type="Pfam" id="PF00717"/>
    </source>
</evidence>
<protein>
    <submittedName>
        <fullName evidence="2">S24 family peptidase</fullName>
    </submittedName>
</protein>
<organism evidence="2 3">
    <name type="scientific">Tatumella punctata</name>
    <dbReference type="NCBI Taxonomy" id="399969"/>
    <lineage>
        <taxon>Bacteria</taxon>
        <taxon>Pseudomonadati</taxon>
        <taxon>Pseudomonadota</taxon>
        <taxon>Gammaproteobacteria</taxon>
        <taxon>Enterobacterales</taxon>
        <taxon>Erwiniaceae</taxon>
        <taxon>Tatumella</taxon>
    </lineage>
</organism>
<dbReference type="InterPro" id="IPR015927">
    <property type="entry name" value="Peptidase_S24_S26A/B/C"/>
</dbReference>
<dbReference type="RefSeq" id="WP_343878094.1">
    <property type="nucleotide sequence ID" value="NZ_BAAAFW010000094.1"/>
</dbReference>
<dbReference type="Proteomes" id="UP001596215">
    <property type="component" value="Unassembled WGS sequence"/>
</dbReference>